<dbReference type="RefSeq" id="WP_210044935.1">
    <property type="nucleotide sequence ID" value="NZ_JBHLVU010000024.1"/>
</dbReference>
<dbReference type="Pfam" id="PF05159">
    <property type="entry name" value="Capsule_synth"/>
    <property type="match status" value="1"/>
</dbReference>
<accession>A0ABS7BZC8</accession>
<protein>
    <recommendedName>
        <fullName evidence="3">Spore coat protein</fullName>
    </recommendedName>
</protein>
<dbReference type="EMBL" id="JAHZIK010000135">
    <property type="protein sequence ID" value="MBW7453947.1"/>
    <property type="molecule type" value="Genomic_DNA"/>
</dbReference>
<name>A0ABS7BZC8_9BACL</name>
<dbReference type="InterPro" id="IPR043148">
    <property type="entry name" value="TagF_C"/>
</dbReference>
<keyword evidence="2" id="KW-1185">Reference proteome</keyword>
<comment type="caution">
    <text evidence="1">The sequence shown here is derived from an EMBL/GenBank/DDBJ whole genome shotgun (WGS) entry which is preliminary data.</text>
</comment>
<dbReference type="SUPFAM" id="SSF53756">
    <property type="entry name" value="UDP-Glycosyltransferase/glycogen phosphorylase"/>
    <property type="match status" value="1"/>
</dbReference>
<evidence type="ECO:0008006" key="3">
    <source>
        <dbReference type="Google" id="ProtNLM"/>
    </source>
</evidence>
<reference evidence="1 2" key="1">
    <citation type="submission" date="2021-07" db="EMBL/GenBank/DDBJ databases">
        <title>Paenibacillus radiodurans sp. nov., isolated from the southeastern edge of Tengger Desert.</title>
        <authorList>
            <person name="Zhang G."/>
        </authorList>
    </citation>
    <scope>NUCLEOTIDE SEQUENCE [LARGE SCALE GENOMIC DNA]</scope>
    <source>
        <strain evidence="1 2">CCM 7311</strain>
    </source>
</reference>
<dbReference type="Gene3D" id="3.40.50.12580">
    <property type="match status" value="1"/>
</dbReference>
<dbReference type="Proteomes" id="UP001519887">
    <property type="component" value="Unassembled WGS sequence"/>
</dbReference>
<evidence type="ECO:0000313" key="1">
    <source>
        <dbReference type="EMBL" id="MBW7453947.1"/>
    </source>
</evidence>
<sequence>MSIYLRHYWALFNEFIEAFESIRYKHIPLGLLSNFYQYLSDDIKRSMSEAQFQAVLKNPVTDDQEIQPLFDRYITPFVKQEAPCEGAKILVNGTYHRFQPSVFLERFDPQTTMLLSRGKPYLGIPVVTLSHYETDVSDTVRELTEDCAGLFAQYADHPVFRDQQFQTRTLDDIPRMIKAMSSVEKMLQNVPVSCAVVGTTEDLTSRVLCLVGASMGVPSVCLQHGVIMGEEAFLPVFATVQAVYGQYEMDWYAGKGTRPQQIKMVGHPRYDVIYTRARMPALNIFHSLSLQPDTAKILMITQPQTNKALFTRSVKLIVQSLNVEVLIKPHPWEKKKGLITEYQQLETEFPTVRIVPPEVDLYDLIPHTDIVVMENSTVGLEAMLFGKAVIVFRDPDAEKQYSYYDDMHPFIQLTPEGLAGQIKEAVGSAALREQLQLKIKQFADYAYPLKLAGPELLKLLHELSGLPPSPSPSNPIVKEGILVKNSSQQASKIENGCLRPFSSTDVFQQSGYRWDDVYQIDDRLLSQIPAGEMIYADSPGTEPSDTHRELFPIERCLIKGSGPEVYQIESGLKRLLVDADLLRLDAPAEVVYHIDDRILQRIPTGLLLRK</sequence>
<dbReference type="InterPro" id="IPR007833">
    <property type="entry name" value="Capsule_polysaccharide_synth"/>
</dbReference>
<proteinExistence type="predicted"/>
<gene>
    <name evidence="1" type="ORF">K0U00_07845</name>
</gene>
<organism evidence="1 2">
    <name type="scientific">Paenibacillus sepulcri</name>
    <dbReference type="NCBI Taxonomy" id="359917"/>
    <lineage>
        <taxon>Bacteria</taxon>
        <taxon>Bacillati</taxon>
        <taxon>Bacillota</taxon>
        <taxon>Bacilli</taxon>
        <taxon>Bacillales</taxon>
        <taxon>Paenibacillaceae</taxon>
        <taxon>Paenibacillus</taxon>
    </lineage>
</organism>
<evidence type="ECO:0000313" key="2">
    <source>
        <dbReference type="Proteomes" id="UP001519887"/>
    </source>
</evidence>